<feature type="region of interest" description="Disordered" evidence="8">
    <location>
        <begin position="1"/>
        <end position="137"/>
    </location>
</feature>
<dbReference type="PANTHER" id="PTHR10639">
    <property type="entry name" value="CLATHRIN LIGHT CHAIN"/>
    <property type="match status" value="1"/>
</dbReference>
<evidence type="ECO:0000313" key="9">
    <source>
        <dbReference type="EMBL" id="KAK9913248.1"/>
    </source>
</evidence>
<evidence type="ECO:0000256" key="5">
    <source>
        <dbReference type="ARBA" id="ARBA00023176"/>
    </source>
</evidence>
<sequence length="375" mass="41295">MSSFDSFPNDDEPHNQSPTARPFDDDGYMSYGSSFNPPSQDDFQPSDPPPPPPPLHSDFQDDAVLPNDQHQQEHSPDPYGGGGFGIEASNGYASPFESAVPEGNGDGGIDGHDADIFTSEGPVLPPPEEMREEGSARREWRRLNAIHLEEKEHREKEMRNQIIEEAEEFKRAFYEKRKLNCETNKANNREREKLYIANQETFHKEADKHYWKAIAEIIPREVPNIEKKRGKKDPDSKPSIVVVQGPKPGKPTDLSRMRQIFLKLKQTPPPHMMPPPPTPAKDGKDGKEGKDKKEEKDAKNGKTTAAAKTPVSPSKGVTANGGTKDDASSKPEAPSEPKGEQAAEHGGQPPAETKGEQSSETKGEKIAETGPAPTE</sequence>
<dbReference type="GO" id="GO:0006886">
    <property type="term" value="P:intracellular protein transport"/>
    <property type="evidence" value="ECO:0007669"/>
    <property type="project" value="InterPro"/>
</dbReference>
<evidence type="ECO:0000256" key="3">
    <source>
        <dbReference type="ARBA" id="ARBA00005263"/>
    </source>
</evidence>
<evidence type="ECO:0000313" key="10">
    <source>
        <dbReference type="Proteomes" id="UP001457282"/>
    </source>
</evidence>
<feature type="compositionally biased region" description="Basic and acidic residues" evidence="8">
    <location>
        <begin position="323"/>
        <end position="343"/>
    </location>
</feature>
<dbReference type="GO" id="GO:0030132">
    <property type="term" value="C:clathrin coat of coated pit"/>
    <property type="evidence" value="ECO:0007669"/>
    <property type="project" value="InterPro"/>
</dbReference>
<organism evidence="9 10">
    <name type="scientific">Rubus argutus</name>
    <name type="common">Southern blackberry</name>
    <dbReference type="NCBI Taxonomy" id="59490"/>
    <lineage>
        <taxon>Eukaryota</taxon>
        <taxon>Viridiplantae</taxon>
        <taxon>Streptophyta</taxon>
        <taxon>Embryophyta</taxon>
        <taxon>Tracheophyta</taxon>
        <taxon>Spermatophyta</taxon>
        <taxon>Magnoliopsida</taxon>
        <taxon>eudicotyledons</taxon>
        <taxon>Gunneridae</taxon>
        <taxon>Pentapetalae</taxon>
        <taxon>rosids</taxon>
        <taxon>fabids</taxon>
        <taxon>Rosales</taxon>
        <taxon>Rosaceae</taxon>
        <taxon>Rosoideae</taxon>
        <taxon>Rosoideae incertae sedis</taxon>
        <taxon>Rubus</taxon>
    </lineage>
</organism>
<keyword evidence="5 7" id="KW-0168">Coated pit</keyword>
<feature type="compositionally biased region" description="Basic and acidic residues" evidence="8">
    <location>
        <begin position="353"/>
        <end position="367"/>
    </location>
</feature>
<feature type="region of interest" description="Disordered" evidence="8">
    <location>
        <begin position="221"/>
        <end position="375"/>
    </location>
</feature>
<name>A0AAW1W0K9_RUBAR</name>
<comment type="similarity">
    <text evidence="3 7">Belongs to the clathrin light chain family.</text>
</comment>
<dbReference type="Proteomes" id="UP001457282">
    <property type="component" value="Unassembled WGS sequence"/>
</dbReference>
<keyword evidence="6 7" id="KW-0968">Cytoplasmic vesicle</keyword>
<dbReference type="EMBL" id="JBEDUW010000007">
    <property type="protein sequence ID" value="KAK9913248.1"/>
    <property type="molecule type" value="Genomic_DNA"/>
</dbReference>
<feature type="compositionally biased region" description="Polar residues" evidence="8">
    <location>
        <begin position="311"/>
        <end position="321"/>
    </location>
</feature>
<evidence type="ECO:0000256" key="7">
    <source>
        <dbReference type="RuleBase" id="RU363137"/>
    </source>
</evidence>
<dbReference type="Pfam" id="PF01086">
    <property type="entry name" value="Clathrin_lg_ch"/>
    <property type="match status" value="1"/>
</dbReference>
<feature type="compositionally biased region" description="Pro residues" evidence="8">
    <location>
        <begin position="46"/>
        <end position="55"/>
    </location>
</feature>
<evidence type="ECO:0000256" key="2">
    <source>
        <dbReference type="ARBA" id="ARBA00004180"/>
    </source>
</evidence>
<comment type="caution">
    <text evidence="9">The sequence shown here is derived from an EMBL/GenBank/DDBJ whole genome shotgun (WGS) entry which is preliminary data.</text>
</comment>
<keyword evidence="10" id="KW-1185">Reference proteome</keyword>
<dbReference type="InterPro" id="IPR000996">
    <property type="entry name" value="Clathrin_L-chain"/>
</dbReference>
<feature type="compositionally biased region" description="Basic and acidic residues" evidence="8">
    <location>
        <begin position="223"/>
        <end position="236"/>
    </location>
</feature>
<dbReference type="PANTHER" id="PTHR10639:SF33">
    <property type="entry name" value="CLATHRIN LIGHT CHAIN 1"/>
    <property type="match status" value="1"/>
</dbReference>
<reference evidence="9 10" key="1">
    <citation type="journal article" date="2023" name="G3 (Bethesda)">
        <title>A chromosome-length genome assembly and annotation of blackberry (Rubus argutus, cv. 'Hillquist').</title>
        <authorList>
            <person name="Bruna T."/>
            <person name="Aryal R."/>
            <person name="Dudchenko O."/>
            <person name="Sargent D.J."/>
            <person name="Mead D."/>
            <person name="Buti M."/>
            <person name="Cavallini A."/>
            <person name="Hytonen T."/>
            <person name="Andres J."/>
            <person name="Pham M."/>
            <person name="Weisz D."/>
            <person name="Mascagni F."/>
            <person name="Usai G."/>
            <person name="Natali L."/>
            <person name="Bassil N."/>
            <person name="Fernandez G.E."/>
            <person name="Lomsadze A."/>
            <person name="Armour M."/>
            <person name="Olukolu B."/>
            <person name="Poorten T."/>
            <person name="Britton C."/>
            <person name="Davik J."/>
            <person name="Ashrafi H."/>
            <person name="Aiden E.L."/>
            <person name="Borodovsky M."/>
            <person name="Worthington M."/>
        </authorList>
    </citation>
    <scope>NUCLEOTIDE SEQUENCE [LARGE SCALE GENOMIC DNA]</scope>
    <source>
        <strain evidence="9">PI 553951</strain>
    </source>
</reference>
<evidence type="ECO:0000256" key="8">
    <source>
        <dbReference type="SAM" id="MobiDB-lite"/>
    </source>
</evidence>
<feature type="compositionally biased region" description="Basic and acidic residues" evidence="8">
    <location>
        <begin position="281"/>
        <end position="300"/>
    </location>
</feature>
<dbReference type="GO" id="GO:0072583">
    <property type="term" value="P:clathrin-dependent endocytosis"/>
    <property type="evidence" value="ECO:0007669"/>
    <property type="project" value="TreeGrafter"/>
</dbReference>
<dbReference type="AlphaFoldDB" id="A0AAW1W0K9"/>
<protein>
    <recommendedName>
        <fullName evidence="7">Clathrin light chain</fullName>
    </recommendedName>
</protein>
<comment type="function">
    <text evidence="1 7">Clathrin is the major protein of the polyhedral coat of coated pits and vesicles.</text>
</comment>
<feature type="compositionally biased region" description="Pro residues" evidence="8">
    <location>
        <begin position="267"/>
        <end position="279"/>
    </location>
</feature>
<proteinExistence type="inferred from homology"/>
<dbReference type="GO" id="GO:0032050">
    <property type="term" value="F:clathrin heavy chain binding"/>
    <property type="evidence" value="ECO:0007669"/>
    <property type="project" value="TreeGrafter"/>
</dbReference>
<dbReference type="GO" id="GO:0005198">
    <property type="term" value="F:structural molecule activity"/>
    <property type="evidence" value="ECO:0007669"/>
    <property type="project" value="InterPro"/>
</dbReference>
<evidence type="ECO:0000256" key="1">
    <source>
        <dbReference type="ARBA" id="ARBA00003913"/>
    </source>
</evidence>
<evidence type="ECO:0000256" key="4">
    <source>
        <dbReference type="ARBA" id="ARBA00023136"/>
    </source>
</evidence>
<comment type="subcellular location">
    <subcellularLocation>
        <location evidence="2 7">Cytoplasmic vesicle membrane</location>
        <topology evidence="2 7">Peripheral membrane protein</topology>
        <orientation evidence="2 7">Cytoplasmic side</orientation>
    </subcellularLocation>
    <subcellularLocation>
        <location evidence="7">Membrane</location>
        <location evidence="7">Coated pit</location>
        <topology evidence="7">Peripheral membrane protein</topology>
        <orientation evidence="7">Cytoplasmic side</orientation>
    </subcellularLocation>
    <text evidence="7">Cytoplasmic face of coated pits and vesicles.</text>
</comment>
<feature type="compositionally biased region" description="Basic and acidic residues" evidence="8">
    <location>
        <begin position="128"/>
        <end position="137"/>
    </location>
</feature>
<dbReference type="GO" id="GO:0030130">
    <property type="term" value="C:clathrin coat of trans-Golgi network vesicle"/>
    <property type="evidence" value="ECO:0007669"/>
    <property type="project" value="InterPro"/>
</dbReference>
<evidence type="ECO:0000256" key="6">
    <source>
        <dbReference type="ARBA" id="ARBA00023329"/>
    </source>
</evidence>
<keyword evidence="4 7" id="KW-0472">Membrane</keyword>
<accession>A0AAW1W0K9</accession>
<gene>
    <name evidence="9" type="ORF">M0R45_037071</name>
</gene>